<dbReference type="RefSeq" id="WP_277862951.1">
    <property type="nucleotide sequence ID" value="NZ_JARRAG010000002.1"/>
</dbReference>
<protein>
    <submittedName>
        <fullName evidence="2">Uncharacterized protein</fullName>
    </submittedName>
</protein>
<accession>A0ABT6FGY4</accession>
<reference evidence="2 3" key="1">
    <citation type="submission" date="2023-03" db="EMBL/GenBank/DDBJ databases">
        <title>Paludisphaera mucosa sp. nov. a novel planctomycete from northern fen.</title>
        <authorList>
            <person name="Ivanova A."/>
        </authorList>
    </citation>
    <scope>NUCLEOTIDE SEQUENCE [LARGE SCALE GENOMIC DNA]</scope>
    <source>
        <strain evidence="2 3">Pla2</strain>
    </source>
</reference>
<gene>
    <name evidence="2" type="ORF">PZE19_23060</name>
</gene>
<comment type="caution">
    <text evidence="2">The sequence shown here is derived from an EMBL/GenBank/DDBJ whole genome shotgun (WGS) entry which is preliminary data.</text>
</comment>
<dbReference type="Proteomes" id="UP001216907">
    <property type="component" value="Unassembled WGS sequence"/>
</dbReference>
<feature type="transmembrane region" description="Helical" evidence="1">
    <location>
        <begin position="16"/>
        <end position="38"/>
    </location>
</feature>
<keyword evidence="1" id="KW-1133">Transmembrane helix</keyword>
<keyword evidence="3" id="KW-1185">Reference proteome</keyword>
<name>A0ABT6FGY4_9BACT</name>
<organism evidence="2 3">
    <name type="scientific">Paludisphaera mucosa</name>
    <dbReference type="NCBI Taxonomy" id="3030827"/>
    <lineage>
        <taxon>Bacteria</taxon>
        <taxon>Pseudomonadati</taxon>
        <taxon>Planctomycetota</taxon>
        <taxon>Planctomycetia</taxon>
        <taxon>Isosphaerales</taxon>
        <taxon>Isosphaeraceae</taxon>
        <taxon>Paludisphaera</taxon>
    </lineage>
</organism>
<dbReference type="EMBL" id="JARRAG010000002">
    <property type="protein sequence ID" value="MDG3006658.1"/>
    <property type="molecule type" value="Genomic_DNA"/>
</dbReference>
<evidence type="ECO:0000313" key="3">
    <source>
        <dbReference type="Proteomes" id="UP001216907"/>
    </source>
</evidence>
<evidence type="ECO:0000313" key="2">
    <source>
        <dbReference type="EMBL" id="MDG3006658.1"/>
    </source>
</evidence>
<proteinExistence type="predicted"/>
<sequence length="66" mass="7207">MESIGVVRGIVQSMPWFAWIALAAILSGSFTGIVKMILTHRERLAMIQAGIDPDAPHRKAVFDDVA</sequence>
<keyword evidence="1" id="KW-0472">Membrane</keyword>
<keyword evidence="1" id="KW-0812">Transmembrane</keyword>
<evidence type="ECO:0000256" key="1">
    <source>
        <dbReference type="SAM" id="Phobius"/>
    </source>
</evidence>